<evidence type="ECO:0008006" key="3">
    <source>
        <dbReference type="Google" id="ProtNLM"/>
    </source>
</evidence>
<accession>A0ABT9V188</accession>
<evidence type="ECO:0000313" key="2">
    <source>
        <dbReference type="Proteomes" id="UP001231362"/>
    </source>
</evidence>
<dbReference type="Proteomes" id="UP001231362">
    <property type="component" value="Unassembled WGS sequence"/>
</dbReference>
<keyword evidence="2" id="KW-1185">Reference proteome</keyword>
<sequence>MNKNYEKRYVVSVKKKDAENAKYYIHSGLSS</sequence>
<evidence type="ECO:0000313" key="1">
    <source>
        <dbReference type="EMBL" id="MDQ0154719.1"/>
    </source>
</evidence>
<name>A0ABT9V188_9BACL</name>
<gene>
    <name evidence="1" type="ORF">J2S07_001023</name>
</gene>
<organism evidence="1 2">
    <name type="scientific">Anoxybacillus andreesenii</name>
    <dbReference type="NCBI Taxonomy" id="1325932"/>
    <lineage>
        <taxon>Bacteria</taxon>
        <taxon>Bacillati</taxon>
        <taxon>Bacillota</taxon>
        <taxon>Bacilli</taxon>
        <taxon>Bacillales</taxon>
        <taxon>Anoxybacillaceae</taxon>
        <taxon>Anoxybacillus</taxon>
    </lineage>
</organism>
<reference evidence="1 2" key="1">
    <citation type="submission" date="2023-07" db="EMBL/GenBank/DDBJ databases">
        <title>Genomic Encyclopedia of Type Strains, Phase IV (KMG-IV): sequencing the most valuable type-strain genomes for metagenomic binning, comparative biology and taxonomic classification.</title>
        <authorList>
            <person name="Goeker M."/>
        </authorList>
    </citation>
    <scope>NUCLEOTIDE SEQUENCE [LARGE SCALE GENOMIC DNA]</scope>
    <source>
        <strain evidence="1 2">DSM 23948</strain>
    </source>
</reference>
<protein>
    <recommendedName>
        <fullName evidence="3">Transposase</fullName>
    </recommendedName>
</protein>
<dbReference type="EMBL" id="JAUSTU010000003">
    <property type="protein sequence ID" value="MDQ0154719.1"/>
    <property type="molecule type" value="Genomic_DNA"/>
</dbReference>
<proteinExistence type="predicted"/>
<comment type="caution">
    <text evidence="1">The sequence shown here is derived from an EMBL/GenBank/DDBJ whole genome shotgun (WGS) entry which is preliminary data.</text>
</comment>